<keyword evidence="1" id="KW-0479">Metal-binding</keyword>
<keyword evidence="3 7" id="KW-0863">Zinc-finger</keyword>
<feature type="domain" description="C2H2-type" evidence="8">
    <location>
        <begin position="191"/>
        <end position="222"/>
    </location>
</feature>
<dbReference type="EMBL" id="CAEKDK010000007">
    <property type="protein sequence ID" value="CAB4286602.1"/>
    <property type="molecule type" value="Genomic_DNA"/>
</dbReference>
<evidence type="ECO:0000256" key="6">
    <source>
        <dbReference type="ARBA" id="ARBA00023163"/>
    </source>
</evidence>
<evidence type="ECO:0000259" key="8">
    <source>
        <dbReference type="PROSITE" id="PS50157"/>
    </source>
</evidence>
<evidence type="ECO:0000256" key="3">
    <source>
        <dbReference type="ARBA" id="ARBA00022771"/>
    </source>
</evidence>
<keyword evidence="6" id="KW-0804">Transcription</keyword>
<evidence type="ECO:0000256" key="7">
    <source>
        <dbReference type="PROSITE-ProRule" id="PRU00042"/>
    </source>
</evidence>
<dbReference type="PANTHER" id="PTHR45988">
    <property type="entry name" value="C2H2 TYPE ZINC FINGER TRANSCRIPTION FACTOR FAMILY-RELATED"/>
    <property type="match status" value="1"/>
</dbReference>
<dbReference type="AlphaFoldDB" id="A0A6J5VEI1"/>
<evidence type="ECO:0000313" key="9">
    <source>
        <dbReference type="EMBL" id="CAB4286602.1"/>
    </source>
</evidence>
<accession>A0A6J5VEI1</accession>
<evidence type="ECO:0000256" key="2">
    <source>
        <dbReference type="ARBA" id="ARBA00022737"/>
    </source>
</evidence>
<evidence type="ECO:0000313" key="10">
    <source>
        <dbReference type="Proteomes" id="UP000507222"/>
    </source>
</evidence>
<gene>
    <name evidence="9" type="ORF">CURHAP_LOCUS44094</name>
</gene>
<dbReference type="PROSITE" id="PS50157">
    <property type="entry name" value="ZINC_FINGER_C2H2_2"/>
    <property type="match status" value="1"/>
</dbReference>
<dbReference type="GO" id="GO:0008270">
    <property type="term" value="F:zinc ion binding"/>
    <property type="evidence" value="ECO:0007669"/>
    <property type="project" value="UniProtKB-KW"/>
</dbReference>
<dbReference type="GO" id="GO:0003700">
    <property type="term" value="F:DNA-binding transcription factor activity"/>
    <property type="evidence" value="ECO:0007669"/>
    <property type="project" value="InterPro"/>
</dbReference>
<reference evidence="9 10" key="1">
    <citation type="submission" date="2020-05" db="EMBL/GenBank/DDBJ databases">
        <authorList>
            <person name="Campoy J."/>
            <person name="Schneeberger K."/>
            <person name="Spophaly S."/>
        </authorList>
    </citation>
    <scope>NUCLEOTIDE SEQUENCE [LARGE SCALE GENOMIC DNA]</scope>
    <source>
        <strain evidence="9">PruArmRojPasFocal</strain>
    </source>
</reference>
<organism evidence="9 10">
    <name type="scientific">Prunus armeniaca</name>
    <name type="common">Apricot</name>
    <name type="synonym">Armeniaca vulgaris</name>
    <dbReference type="NCBI Taxonomy" id="36596"/>
    <lineage>
        <taxon>Eukaryota</taxon>
        <taxon>Viridiplantae</taxon>
        <taxon>Streptophyta</taxon>
        <taxon>Embryophyta</taxon>
        <taxon>Tracheophyta</taxon>
        <taxon>Spermatophyta</taxon>
        <taxon>Magnoliopsida</taxon>
        <taxon>eudicotyledons</taxon>
        <taxon>Gunneridae</taxon>
        <taxon>Pentapetalae</taxon>
        <taxon>rosids</taxon>
        <taxon>fabids</taxon>
        <taxon>Rosales</taxon>
        <taxon>Rosaceae</taxon>
        <taxon>Amygdaloideae</taxon>
        <taxon>Amygdaleae</taxon>
        <taxon>Prunus</taxon>
    </lineage>
</organism>
<keyword evidence="4" id="KW-0862">Zinc</keyword>
<sequence length="445" mass="50688">MQQRVSIYSSSVWSYASSQGSPNSAATLTPSVRYVSATIYLLRGHNSNLPLLSWRNRIQFILLPNLPHLTYQSKHEYREEQVDQQWTIISLKALAVLRGHKLKYLVLVTKRYNCKICNKRVSIYLSSVWSYASSQGFPTQLQPLPATIRQALYGHMHPHKVRSTRLQPLPPGVRYASTSLNFILGRFANRYNCKICNKGFSSTRALYGHIHLSRFTQLSRNPYPQVFGIYNIGGIDEGVADESECHSNSFPTSLISIINQNINTETNNGLSSPLSHWPCFMNPSRNTYIWLLSGITIRYETKGFHLLELCVVICILSRFTQLGRNPYPHVFVRGIDEGVADKSECRSNSFPTSLISLINQNINTKTNNRLSSPLRHWLCFVALSQNIYLWLTNGITIRYATKDFPSPQALYGHMHPHKEESLYEIGDLQCDGFIGHEDEDGAKRL</sequence>
<keyword evidence="2" id="KW-0677">Repeat</keyword>
<dbReference type="PANTHER" id="PTHR45988:SF18">
    <property type="entry name" value="C2H2-TYPE ZINC FINGER FAMILY PROTEIN"/>
    <property type="match status" value="1"/>
</dbReference>
<dbReference type="Proteomes" id="UP000507222">
    <property type="component" value="Unassembled WGS sequence"/>
</dbReference>
<dbReference type="GO" id="GO:0000976">
    <property type="term" value="F:transcription cis-regulatory region binding"/>
    <property type="evidence" value="ECO:0007669"/>
    <property type="project" value="TreeGrafter"/>
</dbReference>
<proteinExistence type="predicted"/>
<name>A0A6J5VEI1_PRUAR</name>
<keyword evidence="5" id="KW-0805">Transcription regulation</keyword>
<protein>
    <recommendedName>
        <fullName evidence="8">C2H2-type domain-containing protein</fullName>
    </recommendedName>
</protein>
<dbReference type="InterPro" id="IPR013087">
    <property type="entry name" value="Znf_C2H2_type"/>
</dbReference>
<evidence type="ECO:0000256" key="1">
    <source>
        <dbReference type="ARBA" id="ARBA00022723"/>
    </source>
</evidence>
<dbReference type="InterPro" id="IPR044653">
    <property type="entry name" value="AZF1/2/3-like"/>
</dbReference>
<evidence type="ECO:0000256" key="5">
    <source>
        <dbReference type="ARBA" id="ARBA00023015"/>
    </source>
</evidence>
<evidence type="ECO:0000256" key="4">
    <source>
        <dbReference type="ARBA" id="ARBA00022833"/>
    </source>
</evidence>
<dbReference type="GO" id="GO:0005634">
    <property type="term" value="C:nucleus"/>
    <property type="evidence" value="ECO:0007669"/>
    <property type="project" value="TreeGrafter"/>
</dbReference>